<feature type="domain" description="DUF6993" evidence="2">
    <location>
        <begin position="76"/>
        <end position="159"/>
    </location>
</feature>
<keyword evidence="4" id="KW-1185">Reference proteome</keyword>
<dbReference type="EMBL" id="FUZP01000001">
    <property type="protein sequence ID" value="SKC47865.1"/>
    <property type="molecule type" value="Genomic_DNA"/>
</dbReference>
<organism evidence="3 4">
    <name type="scientific">Okibacterium fritillariae</name>
    <dbReference type="NCBI Taxonomy" id="123320"/>
    <lineage>
        <taxon>Bacteria</taxon>
        <taxon>Bacillati</taxon>
        <taxon>Actinomycetota</taxon>
        <taxon>Actinomycetes</taxon>
        <taxon>Micrococcales</taxon>
        <taxon>Microbacteriaceae</taxon>
        <taxon>Okibacterium</taxon>
    </lineage>
</organism>
<evidence type="ECO:0000313" key="3">
    <source>
        <dbReference type="EMBL" id="SKC47865.1"/>
    </source>
</evidence>
<reference evidence="3 4" key="1">
    <citation type="submission" date="2017-02" db="EMBL/GenBank/DDBJ databases">
        <authorList>
            <person name="Peterson S.W."/>
        </authorList>
    </citation>
    <scope>NUCLEOTIDE SEQUENCE [LARGE SCALE GENOMIC DNA]</scope>
    <source>
        <strain evidence="3 4">VKM Ac-2059</strain>
    </source>
</reference>
<dbReference type="RefSeq" id="WP_234990993.1">
    <property type="nucleotide sequence ID" value="NZ_FUZP01000001.1"/>
</dbReference>
<dbReference type="Pfam" id="PF22504">
    <property type="entry name" value="DUF6993"/>
    <property type="match status" value="1"/>
</dbReference>
<sequence length="165" mass="16758">MNKVSERVRRSTASTLLAGGALAVVVFVAGCTAPVEPTATPTPSASASSETPAAPLTYQPDAGAEGNLDYFNQVNTQTLGANAEADGRAFIDGLVTAGFDKAAMEVTNDTTTIGNKADSIQFSVKMGDNCLIGQNGPSVGGYHSTVATALGTGKCLVGNTRAIDW</sequence>
<proteinExistence type="predicted"/>
<evidence type="ECO:0000256" key="1">
    <source>
        <dbReference type="SAM" id="MobiDB-lite"/>
    </source>
</evidence>
<dbReference type="STRING" id="123320.SAMN06309945_1339"/>
<dbReference type="InterPro" id="IPR054262">
    <property type="entry name" value="DUF6993"/>
</dbReference>
<gene>
    <name evidence="3" type="ORF">SAMN06309945_1339</name>
</gene>
<dbReference type="Proteomes" id="UP000190857">
    <property type="component" value="Unassembled WGS sequence"/>
</dbReference>
<protein>
    <recommendedName>
        <fullName evidence="2">DUF6993 domain-containing protein</fullName>
    </recommendedName>
</protein>
<dbReference type="PROSITE" id="PS51257">
    <property type="entry name" value="PROKAR_LIPOPROTEIN"/>
    <property type="match status" value="1"/>
</dbReference>
<feature type="region of interest" description="Disordered" evidence="1">
    <location>
        <begin position="37"/>
        <end position="59"/>
    </location>
</feature>
<feature type="compositionally biased region" description="Low complexity" evidence="1">
    <location>
        <begin position="37"/>
        <end position="57"/>
    </location>
</feature>
<evidence type="ECO:0000313" key="4">
    <source>
        <dbReference type="Proteomes" id="UP000190857"/>
    </source>
</evidence>
<dbReference type="AlphaFoldDB" id="A0A1T5J8X0"/>
<evidence type="ECO:0000259" key="2">
    <source>
        <dbReference type="Pfam" id="PF22504"/>
    </source>
</evidence>
<accession>A0A1T5J8X0</accession>
<name>A0A1T5J8X0_9MICO</name>